<name>A0ABN0TV15_9PSEU</name>
<dbReference type="RefSeq" id="WP_343934569.1">
    <property type="nucleotide sequence ID" value="NZ_BAAABU010000005.1"/>
</dbReference>
<feature type="region of interest" description="Disordered" evidence="1">
    <location>
        <begin position="135"/>
        <end position="169"/>
    </location>
</feature>
<feature type="region of interest" description="Disordered" evidence="1">
    <location>
        <begin position="1"/>
        <end position="98"/>
    </location>
</feature>
<evidence type="ECO:0000313" key="4">
    <source>
        <dbReference type="EMBL" id="GAA0230930.1"/>
    </source>
</evidence>
<keyword evidence="5" id="KW-1185">Reference proteome</keyword>
<keyword evidence="2" id="KW-0472">Membrane</keyword>
<feature type="compositionally biased region" description="Low complexity" evidence="1">
    <location>
        <begin position="66"/>
        <end position="83"/>
    </location>
</feature>
<feature type="compositionally biased region" description="Gly residues" evidence="1">
    <location>
        <begin position="84"/>
        <end position="93"/>
    </location>
</feature>
<dbReference type="EMBL" id="BAAABU010000005">
    <property type="protein sequence ID" value="GAA0230930.1"/>
    <property type="molecule type" value="Genomic_DNA"/>
</dbReference>
<evidence type="ECO:0000259" key="3">
    <source>
        <dbReference type="Pfam" id="PF26056"/>
    </source>
</evidence>
<evidence type="ECO:0000313" key="5">
    <source>
        <dbReference type="Proteomes" id="UP001500416"/>
    </source>
</evidence>
<keyword evidence="2" id="KW-0812">Transmembrane</keyword>
<keyword evidence="2" id="KW-1133">Transmembrane helix</keyword>
<accession>A0ABN0TV15</accession>
<dbReference type="Proteomes" id="UP001500416">
    <property type="component" value="Unassembled WGS sequence"/>
</dbReference>
<evidence type="ECO:0000256" key="2">
    <source>
        <dbReference type="SAM" id="Phobius"/>
    </source>
</evidence>
<feature type="compositionally biased region" description="Low complexity" evidence="1">
    <location>
        <begin position="20"/>
        <end position="58"/>
    </location>
</feature>
<dbReference type="Pfam" id="PF26056">
    <property type="entry name" value="DUF8017"/>
    <property type="match status" value="1"/>
</dbReference>
<sequence length="352" mass="36684">MTYPGDGQSNWGGQSGQGDWGQQNQGYPQQGYGGSYDPQQQQYGQQQPQQYGQQPGYGAPYGGDPYGQQPGYPYGDPQQQQQFGGYGGLGVFSGGEEPPKKSGAKVWIAVAAAVVVLVGGGLTAFFLTRPDDAQQTNVAQNSSEPATTTTTKPSTTSSTKPSTAGSSCKASKADWNCLAVENLHYSYDVPKTWTPAAGSAKFQTIPDLALTGLTLFGKYDCQGGGYNRGATGGAVLPSGDMAAVAKDLAEKIGAEYYSSGKTRDIKLTEPKALKIPNNNGGQIDAVQVDATITTTGSECLATKGMVKILILKSTKGLHVFMANGDLEGGPAEPKPPTEADLQAMVDSVKPLG</sequence>
<dbReference type="InterPro" id="IPR058330">
    <property type="entry name" value="DUF8017"/>
</dbReference>
<reference evidence="4 5" key="1">
    <citation type="journal article" date="2019" name="Int. J. Syst. Evol. Microbiol.">
        <title>The Global Catalogue of Microorganisms (GCM) 10K type strain sequencing project: providing services to taxonomists for standard genome sequencing and annotation.</title>
        <authorList>
            <consortium name="The Broad Institute Genomics Platform"/>
            <consortium name="The Broad Institute Genome Sequencing Center for Infectious Disease"/>
            <person name="Wu L."/>
            <person name="Ma J."/>
        </authorList>
    </citation>
    <scope>NUCLEOTIDE SEQUENCE [LARGE SCALE GENOMIC DNA]</scope>
    <source>
        <strain evidence="4 5">JCM 3380</strain>
    </source>
</reference>
<evidence type="ECO:0000256" key="1">
    <source>
        <dbReference type="SAM" id="MobiDB-lite"/>
    </source>
</evidence>
<feature type="compositionally biased region" description="Low complexity" evidence="1">
    <location>
        <begin position="142"/>
        <end position="167"/>
    </location>
</feature>
<feature type="domain" description="DUF8017" evidence="3">
    <location>
        <begin position="169"/>
        <end position="351"/>
    </location>
</feature>
<feature type="compositionally biased region" description="Low complexity" evidence="1">
    <location>
        <begin position="1"/>
        <end position="12"/>
    </location>
</feature>
<feature type="transmembrane region" description="Helical" evidence="2">
    <location>
        <begin position="106"/>
        <end position="127"/>
    </location>
</feature>
<protein>
    <recommendedName>
        <fullName evidence="3">DUF8017 domain-containing protein</fullName>
    </recommendedName>
</protein>
<proteinExistence type="predicted"/>
<comment type="caution">
    <text evidence="4">The sequence shown here is derived from an EMBL/GenBank/DDBJ whole genome shotgun (WGS) entry which is preliminary data.</text>
</comment>
<gene>
    <name evidence="4" type="ORF">GCM10010492_31910</name>
</gene>
<organism evidence="4 5">
    <name type="scientific">Saccharothrix mutabilis subsp. mutabilis</name>
    <dbReference type="NCBI Taxonomy" id="66855"/>
    <lineage>
        <taxon>Bacteria</taxon>
        <taxon>Bacillati</taxon>
        <taxon>Actinomycetota</taxon>
        <taxon>Actinomycetes</taxon>
        <taxon>Pseudonocardiales</taxon>
        <taxon>Pseudonocardiaceae</taxon>
        <taxon>Saccharothrix</taxon>
    </lineage>
</organism>